<keyword evidence="2" id="KW-1185">Reference proteome</keyword>
<evidence type="ECO:0000313" key="1">
    <source>
        <dbReference type="EMBL" id="KAF9786028.1"/>
    </source>
</evidence>
<feature type="non-terminal residue" evidence="1">
    <location>
        <position position="1"/>
    </location>
</feature>
<dbReference type="EMBL" id="WIUZ02000006">
    <property type="protein sequence ID" value="KAF9786028.1"/>
    <property type="molecule type" value="Genomic_DNA"/>
</dbReference>
<reference evidence="1" key="1">
    <citation type="journal article" date="2020" name="Nat. Commun.">
        <title>Large-scale genome sequencing of mycorrhizal fungi provides insights into the early evolution of symbiotic traits.</title>
        <authorList>
            <person name="Miyauchi S."/>
            <person name="Kiss E."/>
            <person name="Kuo A."/>
            <person name="Drula E."/>
            <person name="Kohler A."/>
            <person name="Sanchez-Garcia M."/>
            <person name="Morin E."/>
            <person name="Andreopoulos B."/>
            <person name="Barry K.W."/>
            <person name="Bonito G."/>
            <person name="Buee M."/>
            <person name="Carver A."/>
            <person name="Chen C."/>
            <person name="Cichocki N."/>
            <person name="Clum A."/>
            <person name="Culley D."/>
            <person name="Crous P.W."/>
            <person name="Fauchery L."/>
            <person name="Girlanda M."/>
            <person name="Hayes R.D."/>
            <person name="Keri Z."/>
            <person name="LaButti K."/>
            <person name="Lipzen A."/>
            <person name="Lombard V."/>
            <person name="Magnuson J."/>
            <person name="Maillard F."/>
            <person name="Murat C."/>
            <person name="Nolan M."/>
            <person name="Ohm R.A."/>
            <person name="Pangilinan J."/>
            <person name="Pereira M.F."/>
            <person name="Perotto S."/>
            <person name="Peter M."/>
            <person name="Pfister S."/>
            <person name="Riley R."/>
            <person name="Sitrit Y."/>
            <person name="Stielow J.B."/>
            <person name="Szollosi G."/>
            <person name="Zifcakova L."/>
            <person name="Stursova M."/>
            <person name="Spatafora J.W."/>
            <person name="Tedersoo L."/>
            <person name="Vaario L.M."/>
            <person name="Yamada A."/>
            <person name="Yan M."/>
            <person name="Wang P."/>
            <person name="Xu J."/>
            <person name="Bruns T."/>
            <person name="Baldrian P."/>
            <person name="Vilgalys R."/>
            <person name="Dunand C."/>
            <person name="Henrissat B."/>
            <person name="Grigoriev I.V."/>
            <person name="Hibbett D."/>
            <person name="Nagy L.G."/>
            <person name="Martin F.M."/>
        </authorList>
    </citation>
    <scope>NUCLEOTIDE SEQUENCE</scope>
    <source>
        <strain evidence="1">UH-Tt-Lm1</strain>
    </source>
</reference>
<evidence type="ECO:0000313" key="2">
    <source>
        <dbReference type="Proteomes" id="UP000736335"/>
    </source>
</evidence>
<accession>A0A9P6HFS6</accession>
<dbReference type="OrthoDB" id="4478223at2759"/>
<protein>
    <submittedName>
        <fullName evidence="1">Uncharacterized protein</fullName>
    </submittedName>
</protein>
<dbReference type="Proteomes" id="UP000736335">
    <property type="component" value="Unassembled WGS sequence"/>
</dbReference>
<gene>
    <name evidence="1" type="ORF">BJ322DRAFT_1057548</name>
</gene>
<name>A0A9P6HFS6_9AGAM</name>
<proteinExistence type="predicted"/>
<dbReference type="AlphaFoldDB" id="A0A9P6HFS6"/>
<organism evidence="1 2">
    <name type="scientific">Thelephora terrestris</name>
    <dbReference type="NCBI Taxonomy" id="56493"/>
    <lineage>
        <taxon>Eukaryota</taxon>
        <taxon>Fungi</taxon>
        <taxon>Dikarya</taxon>
        <taxon>Basidiomycota</taxon>
        <taxon>Agaricomycotina</taxon>
        <taxon>Agaricomycetes</taxon>
        <taxon>Thelephorales</taxon>
        <taxon>Thelephoraceae</taxon>
        <taxon>Thelephora</taxon>
    </lineage>
</organism>
<sequence length="81" mass="8496">MFIAAIPVDAVTEMIRRARTAQRMTSLIRTDFPVPAGPVKKTFSPRATLSNTSCCSGESCNGGGSDGSSTALICDEVITLD</sequence>
<comment type="caution">
    <text evidence="1">The sequence shown here is derived from an EMBL/GenBank/DDBJ whole genome shotgun (WGS) entry which is preliminary data.</text>
</comment>
<reference evidence="1" key="2">
    <citation type="submission" date="2020-11" db="EMBL/GenBank/DDBJ databases">
        <authorList>
            <consortium name="DOE Joint Genome Institute"/>
            <person name="Kuo A."/>
            <person name="Miyauchi S."/>
            <person name="Kiss E."/>
            <person name="Drula E."/>
            <person name="Kohler A."/>
            <person name="Sanchez-Garcia M."/>
            <person name="Andreopoulos B."/>
            <person name="Barry K.W."/>
            <person name="Bonito G."/>
            <person name="Buee M."/>
            <person name="Carver A."/>
            <person name="Chen C."/>
            <person name="Cichocki N."/>
            <person name="Clum A."/>
            <person name="Culley D."/>
            <person name="Crous P.W."/>
            <person name="Fauchery L."/>
            <person name="Girlanda M."/>
            <person name="Hayes R."/>
            <person name="Keri Z."/>
            <person name="Labutti K."/>
            <person name="Lipzen A."/>
            <person name="Lombard V."/>
            <person name="Magnuson J."/>
            <person name="Maillard F."/>
            <person name="Morin E."/>
            <person name="Murat C."/>
            <person name="Nolan M."/>
            <person name="Ohm R."/>
            <person name="Pangilinan J."/>
            <person name="Pereira M."/>
            <person name="Perotto S."/>
            <person name="Peter M."/>
            <person name="Riley R."/>
            <person name="Sitrit Y."/>
            <person name="Stielow B."/>
            <person name="Szollosi G."/>
            <person name="Zifcakova L."/>
            <person name="Stursova M."/>
            <person name="Spatafora J.W."/>
            <person name="Tedersoo L."/>
            <person name="Vaario L.-M."/>
            <person name="Yamada A."/>
            <person name="Yan M."/>
            <person name="Wang P."/>
            <person name="Xu J."/>
            <person name="Bruns T."/>
            <person name="Baldrian P."/>
            <person name="Vilgalys R."/>
            <person name="Henrissat B."/>
            <person name="Grigoriev I.V."/>
            <person name="Hibbett D."/>
            <person name="Nagy L.G."/>
            <person name="Martin F.M."/>
        </authorList>
    </citation>
    <scope>NUCLEOTIDE SEQUENCE</scope>
    <source>
        <strain evidence="1">UH-Tt-Lm1</strain>
    </source>
</reference>